<dbReference type="PIRSF" id="PIRSF006402">
    <property type="entry name" value="UCP006402_thioredoxin"/>
    <property type="match status" value="1"/>
</dbReference>
<dbReference type="EMBL" id="VBAP01000108">
    <property type="protein sequence ID" value="TMI71528.1"/>
    <property type="molecule type" value="Genomic_DNA"/>
</dbReference>
<sequence length="691" mass="76317">MSENRLADETSAYLRSAAHQPVHWYPWSEEAFERATREDKPILLDIGAVWCHWCHVLDHESYDDPAVAAIINEHFIPIKVDRDERPDLDARYQHAVSAVSGQGGWPLTGFLTPDGKVFFGGTYFPPVDAFGRPSFTRVLLSVAQYYRESRDEARDAAAQLHRQLAARDAPARPGALDPSLLAAGIDSIRRAFDPTNGGFGDAPKFPHPSTIELLLRRFARTHDDALLEMVTRTLLKTARGGMHDQLGGGFHRYATDPRWIVPHFEKMLYDNAGLLANYAQAFQAAGHAYFAEVARDTAEFMSAVLYDHPRGGFYGSQDADTTPGDDGSYFTWAIDEARTALSDDEFAVLVEHYHLQGRGEMHTDPTRHVLYVDRDLDVVAVLLRRDVAEIRRLLSSGREKLIAARAKRQTPYVDHACYTNWNGMAIAAFLDAFVTLGEPRYRDLALHALNRFIEQAYRPESGFVHLLGTESSSGLRMLDDQVQMANALLHASQVTGDSRYLQLARQVVDIVLRDYWTDSGFLDVPKQASGPGLDTPHIPVQDAPTPAANAVAAIVLLRLSRIFEQESYRRVAERLLQEFSPSLAPHGLFASTLLIALDDLLHEPAHITIVGSLTDPRTHALHGAALQAFRPGKIVSLHADGDRSIPFPEAVQAMIASATEPTAFVCAGTTCAPPTSEPGALTETITTFGLS</sequence>
<dbReference type="PANTHER" id="PTHR42899:SF1">
    <property type="entry name" value="SPERMATOGENESIS-ASSOCIATED PROTEIN 20"/>
    <property type="match status" value="1"/>
</dbReference>
<dbReference type="InterPro" id="IPR004879">
    <property type="entry name" value="Ssp411-like_TRX"/>
</dbReference>
<comment type="caution">
    <text evidence="2">The sequence shown here is derived from an EMBL/GenBank/DDBJ whole genome shotgun (WGS) entry which is preliminary data.</text>
</comment>
<dbReference type="CDD" id="cd02955">
    <property type="entry name" value="SSP411"/>
    <property type="match status" value="1"/>
</dbReference>
<name>A0A537IJP3_9BACT</name>
<evidence type="ECO:0000313" key="3">
    <source>
        <dbReference type="Proteomes" id="UP000318834"/>
    </source>
</evidence>
<evidence type="ECO:0000313" key="2">
    <source>
        <dbReference type="EMBL" id="TMI71528.1"/>
    </source>
</evidence>
<dbReference type="SUPFAM" id="SSF48208">
    <property type="entry name" value="Six-hairpin glycosidases"/>
    <property type="match status" value="2"/>
</dbReference>
<feature type="domain" description="Spermatogenesis-associated protein 20-like TRX" evidence="1">
    <location>
        <begin position="3"/>
        <end position="164"/>
    </location>
</feature>
<dbReference type="PANTHER" id="PTHR42899">
    <property type="entry name" value="SPERMATOGENESIS-ASSOCIATED PROTEIN 20"/>
    <property type="match status" value="1"/>
</dbReference>
<dbReference type="Gene3D" id="3.40.30.10">
    <property type="entry name" value="Glutaredoxin"/>
    <property type="match status" value="1"/>
</dbReference>
<dbReference type="InterPro" id="IPR012341">
    <property type="entry name" value="6hp_glycosidase-like_sf"/>
</dbReference>
<dbReference type="AlphaFoldDB" id="A0A537IJP3"/>
<dbReference type="Proteomes" id="UP000318834">
    <property type="component" value="Unassembled WGS sequence"/>
</dbReference>
<proteinExistence type="predicted"/>
<dbReference type="InterPro" id="IPR036249">
    <property type="entry name" value="Thioredoxin-like_sf"/>
</dbReference>
<evidence type="ECO:0000259" key="1">
    <source>
        <dbReference type="Pfam" id="PF03190"/>
    </source>
</evidence>
<dbReference type="GO" id="GO:0005975">
    <property type="term" value="P:carbohydrate metabolic process"/>
    <property type="evidence" value="ECO:0007669"/>
    <property type="project" value="InterPro"/>
</dbReference>
<dbReference type="SUPFAM" id="SSF52833">
    <property type="entry name" value="Thioredoxin-like"/>
    <property type="match status" value="1"/>
</dbReference>
<dbReference type="Pfam" id="PF03190">
    <property type="entry name" value="Thioredox_DsbH"/>
    <property type="match status" value="1"/>
</dbReference>
<protein>
    <submittedName>
        <fullName evidence="2">Thioredoxin domain-containing protein</fullName>
    </submittedName>
</protein>
<reference evidence="2 3" key="1">
    <citation type="journal article" date="2019" name="Nat. Microbiol.">
        <title>Mediterranean grassland soil C-N compound turnover is dependent on rainfall and depth, and is mediated by genomically divergent microorganisms.</title>
        <authorList>
            <person name="Diamond S."/>
            <person name="Andeer P.F."/>
            <person name="Li Z."/>
            <person name="Crits-Christoph A."/>
            <person name="Burstein D."/>
            <person name="Anantharaman K."/>
            <person name="Lane K.R."/>
            <person name="Thomas B.C."/>
            <person name="Pan C."/>
            <person name="Northen T.R."/>
            <person name="Banfield J.F."/>
        </authorList>
    </citation>
    <scope>NUCLEOTIDE SEQUENCE [LARGE SCALE GENOMIC DNA]</scope>
    <source>
        <strain evidence="2">NP_8</strain>
    </source>
</reference>
<dbReference type="Gene3D" id="1.50.10.10">
    <property type="match status" value="1"/>
</dbReference>
<gene>
    <name evidence="2" type="ORF">E6H05_12385</name>
</gene>
<accession>A0A537IJP3</accession>
<dbReference type="InterPro" id="IPR008928">
    <property type="entry name" value="6-hairpin_glycosidase_sf"/>
</dbReference>
<dbReference type="Gene3D" id="1.50.10.20">
    <property type="match status" value="1"/>
</dbReference>
<organism evidence="2 3">
    <name type="scientific">Candidatus Segetimicrobium genomatis</name>
    <dbReference type="NCBI Taxonomy" id="2569760"/>
    <lineage>
        <taxon>Bacteria</taxon>
        <taxon>Bacillati</taxon>
        <taxon>Candidatus Sysuimicrobiota</taxon>
        <taxon>Candidatus Sysuimicrobiia</taxon>
        <taxon>Candidatus Sysuimicrobiales</taxon>
        <taxon>Candidatus Segetimicrobiaceae</taxon>
        <taxon>Candidatus Segetimicrobium</taxon>
    </lineage>
</organism>
<dbReference type="InterPro" id="IPR024705">
    <property type="entry name" value="Ssp411"/>
</dbReference>